<dbReference type="Pfam" id="PF09501">
    <property type="entry name" value="Bac_small_YrzI"/>
    <property type="match status" value="1"/>
</dbReference>
<dbReference type="OrthoDB" id="2721944at2"/>
<dbReference type="EMBL" id="PIOC01000019">
    <property type="protein sequence ID" value="RDW17539.1"/>
    <property type="molecule type" value="Genomic_DNA"/>
</dbReference>
<accession>A0A3D8PQT5</accession>
<keyword evidence="2" id="KW-1185">Reference proteome</keyword>
<comment type="caution">
    <text evidence="1">The sequence shown here is derived from an EMBL/GenBank/DDBJ whole genome shotgun (WGS) entry which is preliminary data.</text>
</comment>
<dbReference type="RefSeq" id="WP_115773787.1">
    <property type="nucleotide sequence ID" value="NZ_PIOC01000019.1"/>
</dbReference>
<name>A0A3D8PQT5_9BACI</name>
<evidence type="ECO:0000313" key="2">
    <source>
        <dbReference type="Proteomes" id="UP000257143"/>
    </source>
</evidence>
<dbReference type="AlphaFoldDB" id="A0A3D8PQT5"/>
<evidence type="ECO:0000313" key="1">
    <source>
        <dbReference type="EMBL" id="RDW17539.1"/>
    </source>
</evidence>
<organism evidence="1 2">
    <name type="scientific">Oceanobacillus arenosus</name>
    <dbReference type="NCBI Taxonomy" id="1229153"/>
    <lineage>
        <taxon>Bacteria</taxon>
        <taxon>Bacillati</taxon>
        <taxon>Bacillota</taxon>
        <taxon>Bacilli</taxon>
        <taxon>Bacillales</taxon>
        <taxon>Bacillaceae</taxon>
        <taxon>Oceanobacillus</taxon>
    </lineage>
</organism>
<protein>
    <submittedName>
        <fullName evidence="1">YrzI family protein</fullName>
    </submittedName>
</protein>
<reference evidence="2" key="1">
    <citation type="submission" date="2017-11" db="EMBL/GenBank/DDBJ databases">
        <authorList>
            <person name="Zhu W."/>
        </authorList>
    </citation>
    <scope>NUCLEOTIDE SEQUENCE [LARGE SCALE GENOMIC DNA]</scope>
    <source>
        <strain evidence="2">CAU 1183</strain>
    </source>
</reference>
<proteinExistence type="predicted"/>
<dbReference type="InterPro" id="IPR012655">
    <property type="entry name" value="YrzI"/>
</dbReference>
<dbReference type="Proteomes" id="UP000257143">
    <property type="component" value="Unassembled WGS sequence"/>
</dbReference>
<sequence>MTINFIFFTITISKRVISLKEAIHNENVEKIYEKHREIAANHIRPY</sequence>
<gene>
    <name evidence="1" type="ORF">CWR48_13525</name>
</gene>